<dbReference type="Pfam" id="PF05561">
    <property type="entry name" value="DUF764"/>
    <property type="match status" value="1"/>
</dbReference>
<evidence type="ECO:0000313" key="2">
    <source>
        <dbReference type="Proteomes" id="UP000030940"/>
    </source>
</evidence>
<name>A0A0A7UWX3_9SPIR</name>
<dbReference type="EMBL" id="CP009912">
    <property type="protein sequence ID" value="AJA90729.1"/>
    <property type="molecule type" value="Genomic_DNA"/>
</dbReference>
<dbReference type="AlphaFoldDB" id="A0A0A7UWX3"/>
<dbReference type="Proteomes" id="UP000030940">
    <property type="component" value="Plasmid lp54"/>
</dbReference>
<reference evidence="1 2" key="1">
    <citation type="journal article" date="2015" name="Genome Announc.">
        <title>Genome Sequence of Borrelia chilensis VA1, a South American Member of the Lyme Borreliosis Group.</title>
        <authorList>
            <person name="Huang W."/>
            <person name="Ojaimi C."/>
            <person name="Fallon J.T."/>
            <person name="Travisany D."/>
            <person name="Maass A."/>
            <person name="Ivanova L."/>
            <person name="Tomova A."/>
            <person name="Gonzalez-Acuna D."/>
            <person name="Godfrey H.P."/>
            <person name="Cabello F.C."/>
        </authorList>
    </citation>
    <scope>NUCLEOTIDE SEQUENCE [LARGE SCALE GENOMIC DNA]</scope>
    <source>
        <strain evidence="1 2">VA1</strain>
        <plasmid evidence="1">lp54</plasmid>
    </source>
</reference>
<dbReference type="InterPro" id="IPR008483">
    <property type="entry name" value="DUF764_BOR_spp"/>
</dbReference>
<evidence type="ECO:0000313" key="1">
    <source>
        <dbReference type="EMBL" id="AJA90729.1"/>
    </source>
</evidence>
<sequence length="179" mass="20903">MILGLTESVQFLIKILTAFKEYLNLKGIELEILNTYNHPYLEKFATNVNNLIVLKSESFEGLTPRNLNGSSFCSSSNEFRLRFSLYFLSFTLLKACQDSYNSMYKVYEHFLEFLHENRFRFEFKKELENGSYLLLTYYLCSISNLNNDGLLGVSNRHSNMCFSSNQIFVANIQVLKQED</sequence>
<keyword evidence="1" id="KW-0614">Plasmid</keyword>
<keyword evidence="2" id="KW-1185">Reference proteome</keyword>
<proteinExistence type="predicted"/>
<accession>A0A0A7UWX3</accession>
<organism evidence="1 2">
    <name type="scientific">Borreliella chilensis</name>
    <dbReference type="NCBI Taxonomy" id="1245910"/>
    <lineage>
        <taxon>Bacteria</taxon>
        <taxon>Pseudomonadati</taxon>
        <taxon>Spirochaetota</taxon>
        <taxon>Spirochaetia</taxon>
        <taxon>Spirochaetales</taxon>
        <taxon>Borreliaceae</taxon>
        <taxon>Borreliella</taxon>
    </lineage>
</organism>
<dbReference type="HOGENOM" id="CLU_128615_0_0_12"/>
<gene>
    <name evidence="1" type="ORF">OY14_04580</name>
</gene>
<protein>
    <submittedName>
        <fullName evidence="1">Uncharacterized protein</fullName>
    </submittedName>
</protein>
<dbReference type="KEGG" id="bchi:OY14_04580"/>
<geneLocation type="plasmid" evidence="1 2">
    <name>lp54</name>
</geneLocation>